<dbReference type="AlphaFoldDB" id="A0A7D9EJM5"/>
<feature type="domain" description="DUF6589" evidence="1">
    <location>
        <begin position="18"/>
        <end position="148"/>
    </location>
</feature>
<dbReference type="Proteomes" id="UP001152795">
    <property type="component" value="Unassembled WGS sequence"/>
</dbReference>
<name>A0A7D9EJM5_PARCT</name>
<accession>A0A7D9EJM5</accession>
<evidence type="ECO:0000259" key="1">
    <source>
        <dbReference type="Pfam" id="PF20231"/>
    </source>
</evidence>
<dbReference type="Pfam" id="PF20231">
    <property type="entry name" value="DUF6589"/>
    <property type="match status" value="1"/>
</dbReference>
<evidence type="ECO:0000313" key="3">
    <source>
        <dbReference type="Proteomes" id="UP001152795"/>
    </source>
</evidence>
<organism evidence="2 3">
    <name type="scientific">Paramuricea clavata</name>
    <name type="common">Red gorgonian</name>
    <name type="synonym">Violescent sea-whip</name>
    <dbReference type="NCBI Taxonomy" id="317549"/>
    <lineage>
        <taxon>Eukaryota</taxon>
        <taxon>Metazoa</taxon>
        <taxon>Cnidaria</taxon>
        <taxon>Anthozoa</taxon>
        <taxon>Octocorallia</taxon>
        <taxon>Malacalcyonacea</taxon>
        <taxon>Plexauridae</taxon>
        <taxon>Paramuricea</taxon>
    </lineage>
</organism>
<dbReference type="InterPro" id="IPR046496">
    <property type="entry name" value="DUF6589"/>
</dbReference>
<gene>
    <name evidence="2" type="ORF">PACLA_8A061529</name>
</gene>
<comment type="caution">
    <text evidence="2">The sequence shown here is derived from an EMBL/GenBank/DDBJ whole genome shotgun (WGS) entry which is preliminary data.</text>
</comment>
<sequence length="164" mass="19104">MTQRDYVYNYHRGKLVFGLLLLEFEDAVKEGDGARLTNVYKLALLFYKCYGHQKYAYVTLLYLVKMRSTLMEQANSFTWNRFYNHYGGKSKNISLDLRMEQLNKLLKSQLRALGSNINETNAGRVANAIEGVELILGSIDNDYSLKLRSHFDFVIHNKVLRFKC</sequence>
<reference evidence="2" key="1">
    <citation type="submission" date="2020-04" db="EMBL/GenBank/DDBJ databases">
        <authorList>
            <person name="Alioto T."/>
            <person name="Alioto T."/>
            <person name="Gomez Garrido J."/>
        </authorList>
    </citation>
    <scope>NUCLEOTIDE SEQUENCE</scope>
    <source>
        <strain evidence="2">A484AB</strain>
    </source>
</reference>
<protein>
    <recommendedName>
        <fullName evidence="1">DUF6589 domain-containing protein</fullName>
    </recommendedName>
</protein>
<evidence type="ECO:0000313" key="2">
    <source>
        <dbReference type="EMBL" id="CAB4009980.1"/>
    </source>
</evidence>
<dbReference type="OrthoDB" id="5987212at2759"/>
<dbReference type="EMBL" id="CACRXK020006642">
    <property type="protein sequence ID" value="CAB4009980.1"/>
    <property type="molecule type" value="Genomic_DNA"/>
</dbReference>
<proteinExistence type="predicted"/>
<keyword evidence="3" id="KW-1185">Reference proteome</keyword>